<feature type="domain" description="VTT" evidence="7">
    <location>
        <begin position="80"/>
        <end position="196"/>
    </location>
</feature>
<evidence type="ECO:0000259" key="7">
    <source>
        <dbReference type="Pfam" id="PF09335"/>
    </source>
</evidence>
<proteinExistence type="inferred from homology"/>
<evidence type="ECO:0000256" key="6">
    <source>
        <dbReference type="RuleBase" id="RU366058"/>
    </source>
</evidence>
<feature type="transmembrane region" description="Helical" evidence="6">
    <location>
        <begin position="92"/>
        <end position="117"/>
    </location>
</feature>
<dbReference type="HOGENOM" id="CLU_038944_7_0_5"/>
<evidence type="ECO:0000313" key="8">
    <source>
        <dbReference type="EMBL" id="BAQ16246.1"/>
    </source>
</evidence>
<keyword evidence="5 6" id="KW-0472">Membrane</keyword>
<dbReference type="OrthoDB" id="9779114at2"/>
<dbReference type="Proteomes" id="UP000031643">
    <property type="component" value="Chromosome"/>
</dbReference>
<dbReference type="AlphaFoldDB" id="A0A0A8K0A8"/>
<name>A0A0A8K0A8_9HYPH</name>
<evidence type="ECO:0000313" key="9">
    <source>
        <dbReference type="Proteomes" id="UP000031643"/>
    </source>
</evidence>
<feature type="transmembrane region" description="Helical" evidence="6">
    <location>
        <begin position="21"/>
        <end position="40"/>
    </location>
</feature>
<feature type="transmembrane region" description="Helical" evidence="6">
    <location>
        <begin position="144"/>
        <end position="161"/>
    </location>
</feature>
<sequence length="263" mass="28115">MERTENMALGPANWLKRLWPLLLLVAVTTLVVTMGWHRYLTLEQLAANRESLRALMDDHYVLALTAFTALYAVTVALSIPGGVVLTVAAGFLFGWLLGGVLSVVGATIGATAVFLVARSALRDVLVEKAGPKLQRFADGFREDATSYLLFLRLIPVFPFWLVNLAPGLLGVSFWTYVLTTFVGIIPGTFAFALAGNGLDSVFDAQQASYESCLAKAGEGGHDSCEFGIDPGALLTTDVIVAVMALGVVALIPVVAKKLSRRTV</sequence>
<feature type="transmembrane region" description="Helical" evidence="6">
    <location>
        <begin position="60"/>
        <end position="85"/>
    </location>
</feature>
<feature type="transmembrane region" description="Helical" evidence="6">
    <location>
        <begin position="173"/>
        <end position="194"/>
    </location>
</feature>
<evidence type="ECO:0000256" key="5">
    <source>
        <dbReference type="ARBA" id="ARBA00023136"/>
    </source>
</evidence>
<dbReference type="PANTHER" id="PTHR12677:SF59">
    <property type="entry name" value="GOLGI APPARATUS MEMBRANE PROTEIN TVP38-RELATED"/>
    <property type="match status" value="1"/>
</dbReference>
<protein>
    <recommendedName>
        <fullName evidence="6">TVP38/TMEM64 family membrane protein</fullName>
    </recommendedName>
</protein>
<dbReference type="Pfam" id="PF09335">
    <property type="entry name" value="VTT_dom"/>
    <property type="match status" value="1"/>
</dbReference>
<keyword evidence="2 6" id="KW-1003">Cell membrane</keyword>
<dbReference type="RefSeq" id="WP_045364719.1">
    <property type="nucleotide sequence ID" value="NZ_AP014648.1"/>
</dbReference>
<dbReference type="GO" id="GO:0005886">
    <property type="term" value="C:plasma membrane"/>
    <property type="evidence" value="ECO:0007669"/>
    <property type="project" value="UniProtKB-SubCell"/>
</dbReference>
<comment type="subcellular location">
    <subcellularLocation>
        <location evidence="1 6">Cell membrane</location>
        <topology evidence="1 6">Multi-pass membrane protein</topology>
    </subcellularLocation>
</comment>
<accession>A0A0A8K0A8</accession>
<comment type="similarity">
    <text evidence="6">Belongs to the TVP38/TMEM64 family.</text>
</comment>
<gene>
    <name evidence="8" type="ORF">GL4_0783</name>
</gene>
<evidence type="ECO:0000256" key="4">
    <source>
        <dbReference type="ARBA" id="ARBA00022989"/>
    </source>
</evidence>
<keyword evidence="3 6" id="KW-0812">Transmembrane</keyword>
<dbReference type="STRING" id="1384459.GL4_0783"/>
<evidence type="ECO:0000256" key="2">
    <source>
        <dbReference type="ARBA" id="ARBA00022475"/>
    </source>
</evidence>
<evidence type="ECO:0000256" key="1">
    <source>
        <dbReference type="ARBA" id="ARBA00004651"/>
    </source>
</evidence>
<dbReference type="KEGG" id="mcg:GL4_0783"/>
<keyword evidence="9" id="KW-1185">Reference proteome</keyword>
<reference evidence="8 9" key="1">
    <citation type="submission" date="2014-09" db="EMBL/GenBank/DDBJ databases">
        <title>Genome sequencing of Methyloceanibacter caenitepidi Gela4.</title>
        <authorList>
            <person name="Takeuchi M."/>
            <person name="Susumu S."/>
            <person name="Kamagata Y."/>
            <person name="Oshima K."/>
            <person name="Hattori M."/>
            <person name="Iwasaki W."/>
        </authorList>
    </citation>
    <scope>NUCLEOTIDE SEQUENCE [LARGE SCALE GENOMIC DNA]</scope>
    <source>
        <strain evidence="8 9">Gela4</strain>
    </source>
</reference>
<feature type="transmembrane region" description="Helical" evidence="6">
    <location>
        <begin position="238"/>
        <end position="255"/>
    </location>
</feature>
<dbReference type="InterPro" id="IPR032816">
    <property type="entry name" value="VTT_dom"/>
</dbReference>
<evidence type="ECO:0000256" key="3">
    <source>
        <dbReference type="ARBA" id="ARBA00022692"/>
    </source>
</evidence>
<dbReference type="PANTHER" id="PTHR12677">
    <property type="entry name" value="GOLGI APPARATUS MEMBRANE PROTEIN TVP38-RELATED"/>
    <property type="match status" value="1"/>
</dbReference>
<dbReference type="InterPro" id="IPR015414">
    <property type="entry name" value="TMEM64"/>
</dbReference>
<keyword evidence="4 6" id="KW-1133">Transmembrane helix</keyword>
<organism evidence="8 9">
    <name type="scientific">Methyloceanibacter caenitepidi</name>
    <dbReference type="NCBI Taxonomy" id="1384459"/>
    <lineage>
        <taxon>Bacteria</taxon>
        <taxon>Pseudomonadati</taxon>
        <taxon>Pseudomonadota</taxon>
        <taxon>Alphaproteobacteria</taxon>
        <taxon>Hyphomicrobiales</taxon>
        <taxon>Hyphomicrobiaceae</taxon>
        <taxon>Methyloceanibacter</taxon>
    </lineage>
</organism>
<dbReference type="EMBL" id="AP014648">
    <property type="protein sequence ID" value="BAQ16246.1"/>
    <property type="molecule type" value="Genomic_DNA"/>
</dbReference>